<evidence type="ECO:0000313" key="2">
    <source>
        <dbReference type="EMBL" id="OIQ83826.1"/>
    </source>
</evidence>
<feature type="region of interest" description="Disordered" evidence="1">
    <location>
        <begin position="72"/>
        <end position="97"/>
    </location>
</feature>
<dbReference type="AlphaFoldDB" id="A0A1J5QKJ1"/>
<accession>A0A1J5QKJ1</accession>
<proteinExistence type="predicted"/>
<gene>
    <name evidence="2" type="ORF">GALL_343710</name>
</gene>
<reference evidence="2" key="1">
    <citation type="submission" date="2016-10" db="EMBL/GenBank/DDBJ databases">
        <title>Sequence of Gallionella enrichment culture.</title>
        <authorList>
            <person name="Poehlein A."/>
            <person name="Muehling M."/>
            <person name="Daniel R."/>
        </authorList>
    </citation>
    <scope>NUCLEOTIDE SEQUENCE</scope>
</reference>
<evidence type="ECO:0000256" key="1">
    <source>
        <dbReference type="SAM" id="MobiDB-lite"/>
    </source>
</evidence>
<organism evidence="2">
    <name type="scientific">mine drainage metagenome</name>
    <dbReference type="NCBI Taxonomy" id="410659"/>
    <lineage>
        <taxon>unclassified sequences</taxon>
        <taxon>metagenomes</taxon>
        <taxon>ecological metagenomes</taxon>
    </lineage>
</organism>
<sequence>MKTHSNPTRIALALALCFGSAHLAQAQTSLGEVQAQGQAAAATSGGFFLQAPAGTVGSVAQQQLDTIQQFNPDATQATPAAPVSAARPCPAENSCAG</sequence>
<name>A0A1J5QKJ1_9ZZZZ</name>
<protein>
    <submittedName>
        <fullName evidence="2">Uncharacterized protein</fullName>
    </submittedName>
</protein>
<dbReference type="EMBL" id="MLJW01000669">
    <property type="protein sequence ID" value="OIQ83826.1"/>
    <property type="molecule type" value="Genomic_DNA"/>
</dbReference>
<comment type="caution">
    <text evidence="2">The sequence shown here is derived from an EMBL/GenBank/DDBJ whole genome shotgun (WGS) entry which is preliminary data.</text>
</comment>